<evidence type="ECO:0000313" key="3">
    <source>
        <dbReference type="Proteomes" id="UP000221743"/>
    </source>
</evidence>
<name>A0A222ZQ23_9CAUD</name>
<protein>
    <submittedName>
        <fullName evidence="2">Uncharacterized protein</fullName>
    </submittedName>
</protein>
<dbReference type="KEGG" id="vg:60322598"/>
<gene>
    <name evidence="2" type="primary">84</name>
    <name evidence="2" type="ORF">SEA_FINDLEY_84</name>
</gene>
<dbReference type="EMBL" id="MF140411">
    <property type="protein sequence ID" value="ASR86823.1"/>
    <property type="molecule type" value="Genomic_DNA"/>
</dbReference>
<organism evidence="2 3">
    <name type="scientific">Mycobacterium phage Findley</name>
    <dbReference type="NCBI Taxonomy" id="2015882"/>
    <lineage>
        <taxon>Viruses</taxon>
        <taxon>Duplodnaviria</taxon>
        <taxon>Heunggongvirae</taxon>
        <taxon>Uroviricota</taxon>
        <taxon>Caudoviricetes</taxon>
        <taxon>Weiservirinae</taxon>
        <taxon>Timquatrovirus</taxon>
        <taxon>Timquatrovirus findley</taxon>
    </lineage>
</organism>
<feature type="region of interest" description="Disordered" evidence="1">
    <location>
        <begin position="1"/>
        <end position="53"/>
    </location>
</feature>
<dbReference type="GeneID" id="60322598"/>
<reference evidence="2 3" key="1">
    <citation type="submission" date="2017-05" db="EMBL/GenBank/DDBJ databases">
        <authorList>
            <person name="Bazemore A."/>
            <person name="Burrell P."/>
            <person name="Elliott A."/>
            <person name="Findley P."/>
            <person name="Park P.J."/>
            <person name="Piasecki P."/>
            <person name="Ryoo H.S."/>
            <person name="Shields M."/>
            <person name="Washington J.M."/>
            <person name="Yun M."/>
            <person name="Stoner T.H."/>
            <person name="Garlena R.A."/>
            <person name="Russell D.A."/>
            <person name="Pope W.H."/>
            <person name="Jacobs-Sera D."/>
            <person name="Hatfull G.F."/>
        </authorList>
    </citation>
    <scope>NUCLEOTIDE SEQUENCE [LARGE SCALE GENOMIC DNA]</scope>
</reference>
<dbReference type="Proteomes" id="UP000221743">
    <property type="component" value="Segment"/>
</dbReference>
<proteinExistence type="predicted"/>
<keyword evidence="3" id="KW-1185">Reference proteome</keyword>
<accession>A0A222ZQ23</accession>
<evidence type="ECO:0000256" key="1">
    <source>
        <dbReference type="SAM" id="MobiDB-lite"/>
    </source>
</evidence>
<sequence length="53" mass="5911">MNVAEQYPARTDGNGRTWFRPVRPPGVDVSQWGWTSQPEQAHPDYGLSGPLPC</sequence>
<evidence type="ECO:0000313" key="2">
    <source>
        <dbReference type="EMBL" id="ASR86823.1"/>
    </source>
</evidence>
<dbReference type="RefSeq" id="YP_009951170.1">
    <property type="nucleotide sequence ID" value="NC_051598.1"/>
</dbReference>